<dbReference type="EMBL" id="QGNW01000014">
    <property type="protein sequence ID" value="RVX16963.1"/>
    <property type="molecule type" value="Genomic_DNA"/>
</dbReference>
<reference evidence="2 3" key="1">
    <citation type="journal article" date="2018" name="PLoS Genet.">
        <title>Population sequencing reveals clonal diversity and ancestral inbreeding in the grapevine cultivar Chardonnay.</title>
        <authorList>
            <person name="Roach M.J."/>
            <person name="Johnson D.L."/>
            <person name="Bohlmann J."/>
            <person name="van Vuuren H.J."/>
            <person name="Jones S.J."/>
            <person name="Pretorius I.S."/>
            <person name="Schmidt S.A."/>
            <person name="Borneman A.R."/>
        </authorList>
    </citation>
    <scope>NUCLEOTIDE SEQUENCE [LARGE SCALE GENOMIC DNA]</scope>
    <source>
        <strain evidence="3">cv. Chardonnay</strain>
        <strain evidence="2">I10V1</strain>
        <tissue evidence="2">Leaf</tissue>
    </source>
</reference>
<evidence type="ECO:0000313" key="1">
    <source>
        <dbReference type="EMBL" id="RVW51861.1"/>
    </source>
</evidence>
<dbReference type="PANTHER" id="PTHR46666">
    <property type="entry name" value="60S RIBOSOMAL L18A-LIKE PROTEIN"/>
    <property type="match status" value="1"/>
</dbReference>
<organism evidence="2 3">
    <name type="scientific">Vitis vinifera</name>
    <name type="common">Grape</name>
    <dbReference type="NCBI Taxonomy" id="29760"/>
    <lineage>
        <taxon>Eukaryota</taxon>
        <taxon>Viridiplantae</taxon>
        <taxon>Streptophyta</taxon>
        <taxon>Embryophyta</taxon>
        <taxon>Tracheophyta</taxon>
        <taxon>Spermatophyta</taxon>
        <taxon>Magnoliopsida</taxon>
        <taxon>eudicotyledons</taxon>
        <taxon>Gunneridae</taxon>
        <taxon>Pentapetalae</taxon>
        <taxon>rosids</taxon>
        <taxon>Vitales</taxon>
        <taxon>Vitaceae</taxon>
        <taxon>Viteae</taxon>
        <taxon>Vitis</taxon>
    </lineage>
</organism>
<comment type="caution">
    <text evidence="2">The sequence shown here is derived from an EMBL/GenBank/DDBJ whole genome shotgun (WGS) entry which is preliminary data.</text>
</comment>
<dbReference type="Proteomes" id="UP000288805">
    <property type="component" value="Unassembled WGS sequence"/>
</dbReference>
<evidence type="ECO:0000313" key="3">
    <source>
        <dbReference type="Proteomes" id="UP000288805"/>
    </source>
</evidence>
<sequence length="85" mass="9388">MWYYATILYFCNYYQKDPRERAGLAASAIAKNPPPPPPSSTATIGHLATHFIQPPAPTSFYFVFPVSYPPAIIPKLGSNFGNLEP</sequence>
<gene>
    <name evidence="2" type="ORF">CK203_003184</name>
    <name evidence="1" type="ORF">CK203_099535</name>
</gene>
<evidence type="ECO:0000313" key="2">
    <source>
        <dbReference type="EMBL" id="RVX16963.1"/>
    </source>
</evidence>
<dbReference type="PANTHER" id="PTHR46666:SF10">
    <property type="entry name" value="RIBOSOMAL PROTEIN L18AE FAMILY"/>
    <property type="match status" value="1"/>
</dbReference>
<proteinExistence type="predicted"/>
<protein>
    <submittedName>
        <fullName evidence="2">Uncharacterized protein</fullName>
    </submittedName>
</protein>
<name>A0A438K6Y2_VITVI</name>
<accession>A0A438K6Y2</accession>
<dbReference type="EMBL" id="QGNW01001177">
    <property type="protein sequence ID" value="RVW51861.1"/>
    <property type="molecule type" value="Genomic_DNA"/>
</dbReference>
<dbReference type="AlphaFoldDB" id="A0A438K6Y2"/>